<evidence type="ECO:0000313" key="3">
    <source>
        <dbReference type="Proteomes" id="UP000663937"/>
    </source>
</evidence>
<dbReference type="EMBL" id="CP071868">
    <property type="protein sequence ID" value="QTE30873.1"/>
    <property type="molecule type" value="Genomic_DNA"/>
</dbReference>
<keyword evidence="3" id="KW-1185">Reference proteome</keyword>
<dbReference type="Proteomes" id="UP000663937">
    <property type="component" value="Chromosome"/>
</dbReference>
<proteinExistence type="predicted"/>
<dbReference type="Pfam" id="PF04250">
    <property type="entry name" value="DUF429"/>
    <property type="match status" value="1"/>
</dbReference>
<dbReference type="AlphaFoldDB" id="A0A8A4ZIM8"/>
<dbReference type="KEGG" id="psic:J4E96_08080"/>
<evidence type="ECO:0000256" key="1">
    <source>
        <dbReference type="SAM" id="MobiDB-lite"/>
    </source>
</evidence>
<protein>
    <submittedName>
        <fullName evidence="2">DUF429 domain-containing protein</fullName>
    </submittedName>
</protein>
<name>A0A8A4ZIM8_9MICO</name>
<dbReference type="InterPro" id="IPR007362">
    <property type="entry name" value="DUF429"/>
</dbReference>
<feature type="region of interest" description="Disordered" evidence="1">
    <location>
        <begin position="82"/>
        <end position="101"/>
    </location>
</feature>
<reference evidence="2" key="1">
    <citation type="submission" date="2021-03" db="EMBL/GenBank/DDBJ databases">
        <title>Pengzhenrongella sicca gen. nov., sp. nov., a new member of suborder Micrococcineae isolated from High-Arctic tundra soil.</title>
        <authorList>
            <person name="Peng F."/>
        </authorList>
    </citation>
    <scope>NUCLEOTIDE SEQUENCE</scope>
    <source>
        <strain evidence="2">LRZ-2</strain>
    </source>
</reference>
<sequence length="101" mass="10800">MTAHLGIDLAWGQNGRTGLAALDASGRLVASTSVHTDDEIAAFVATHTPGELVTEIDAPLIVPNATGRRGYEALVSRRVRPVRRGAYPSNRSRPLFDPPRA</sequence>
<dbReference type="RefSeq" id="WP_227425248.1">
    <property type="nucleotide sequence ID" value="NZ_CP071868.1"/>
</dbReference>
<gene>
    <name evidence="2" type="ORF">J4E96_08080</name>
</gene>
<accession>A0A8A4ZIM8</accession>
<organism evidence="2 3">
    <name type="scientific">Pengzhenrongella sicca</name>
    <dbReference type="NCBI Taxonomy" id="2819238"/>
    <lineage>
        <taxon>Bacteria</taxon>
        <taxon>Bacillati</taxon>
        <taxon>Actinomycetota</taxon>
        <taxon>Actinomycetes</taxon>
        <taxon>Micrococcales</taxon>
        <taxon>Pengzhenrongella</taxon>
    </lineage>
</organism>
<evidence type="ECO:0000313" key="2">
    <source>
        <dbReference type="EMBL" id="QTE30873.1"/>
    </source>
</evidence>